<evidence type="ECO:0000313" key="6">
    <source>
        <dbReference type="Proteomes" id="UP000324376"/>
    </source>
</evidence>
<feature type="active site" description="Proton acceptor" evidence="3">
    <location>
        <position position="90"/>
    </location>
</feature>
<feature type="binding site" evidence="4">
    <location>
        <position position="134"/>
    </location>
    <ligand>
        <name>D-ribulose 5-phosphate</name>
        <dbReference type="ChEBI" id="CHEBI:58121"/>
    </ligand>
</feature>
<protein>
    <submittedName>
        <fullName evidence="5">Ribose 5-phosphate isomerase B</fullName>
    </submittedName>
</protein>
<dbReference type="NCBIfam" id="TIGR00689">
    <property type="entry name" value="rpiB_lacA_lacB"/>
    <property type="match status" value="1"/>
</dbReference>
<dbReference type="Proteomes" id="UP000324376">
    <property type="component" value="Unassembled WGS sequence"/>
</dbReference>
<evidence type="ECO:0000256" key="1">
    <source>
        <dbReference type="ARBA" id="ARBA00008754"/>
    </source>
</evidence>
<dbReference type="NCBIfam" id="NF004051">
    <property type="entry name" value="PRK05571.1"/>
    <property type="match status" value="1"/>
</dbReference>
<gene>
    <name evidence="5" type="ORF">BD809_10164</name>
</gene>
<sequence>MCVFSHRFMLYPYLCSKYGPLNRILVKIAIGNDHAGTAYKFAVKSLLESEGIEVINHGTDDTSSVDYPDFVHPVAKAVDTDQVQFGILICGSGNGVAMTANKYTNVRAGLCWIKEITALSRQHNNANILCIPARYTSEAQVLEMVKTFIDTEFEGGRHQNRVTKISQCS</sequence>
<evidence type="ECO:0000256" key="3">
    <source>
        <dbReference type="PIRSR" id="PIRSR005384-1"/>
    </source>
</evidence>
<keyword evidence="6" id="KW-1185">Reference proteome</keyword>
<dbReference type="PANTHER" id="PTHR30345:SF0">
    <property type="entry name" value="DNA DAMAGE-REPAIR_TOLERATION PROTEIN DRT102"/>
    <property type="match status" value="1"/>
</dbReference>
<evidence type="ECO:0000256" key="4">
    <source>
        <dbReference type="PIRSR" id="PIRSR005384-2"/>
    </source>
</evidence>
<dbReference type="SUPFAM" id="SSF89623">
    <property type="entry name" value="Ribose/Galactose isomerase RpiB/AlsB"/>
    <property type="match status" value="1"/>
</dbReference>
<dbReference type="GO" id="GO:0004751">
    <property type="term" value="F:ribose-5-phosphate isomerase activity"/>
    <property type="evidence" value="ECO:0007669"/>
    <property type="project" value="TreeGrafter"/>
</dbReference>
<dbReference type="PIRSF" id="PIRSF005384">
    <property type="entry name" value="RpiB_LacA_B"/>
    <property type="match status" value="1"/>
</dbReference>
<name>A0A5S5CE37_9FLAO</name>
<dbReference type="Gene3D" id="3.40.1400.10">
    <property type="entry name" value="Sugar-phosphate isomerase, RpiB/LacA/LacB"/>
    <property type="match status" value="1"/>
</dbReference>
<dbReference type="GO" id="GO:0009052">
    <property type="term" value="P:pentose-phosphate shunt, non-oxidative branch"/>
    <property type="evidence" value="ECO:0007669"/>
    <property type="project" value="TreeGrafter"/>
</dbReference>
<dbReference type="AlphaFoldDB" id="A0A5S5CE37"/>
<feature type="binding site" evidence="4">
    <location>
        <position position="161"/>
    </location>
    <ligand>
        <name>D-ribulose 5-phosphate</name>
        <dbReference type="ChEBI" id="CHEBI:58121"/>
    </ligand>
</feature>
<evidence type="ECO:0000313" key="5">
    <source>
        <dbReference type="EMBL" id="TYP76918.1"/>
    </source>
</evidence>
<dbReference type="InterPro" id="IPR003500">
    <property type="entry name" value="RpiB_LacA_LacB"/>
</dbReference>
<comment type="similarity">
    <text evidence="1">Belongs to the LacAB/RpiB family.</text>
</comment>
<proteinExistence type="inferred from homology"/>
<reference evidence="5 6" key="1">
    <citation type="submission" date="2019-07" db="EMBL/GenBank/DDBJ databases">
        <title>Genomic Encyclopedia of Archaeal and Bacterial Type Strains, Phase II (KMG-II): from individual species to whole genera.</title>
        <authorList>
            <person name="Goeker M."/>
        </authorList>
    </citation>
    <scope>NUCLEOTIDE SEQUENCE [LARGE SCALE GENOMIC DNA]</scope>
    <source>
        <strain evidence="5 6">DSM 17527</strain>
    </source>
</reference>
<feature type="binding site" evidence="4">
    <location>
        <position position="124"/>
    </location>
    <ligand>
        <name>D-ribulose 5-phosphate</name>
        <dbReference type="ChEBI" id="CHEBI:58121"/>
    </ligand>
</feature>
<feature type="binding site" evidence="4">
    <location>
        <begin position="91"/>
        <end position="95"/>
    </location>
    <ligand>
        <name>D-ribulose 5-phosphate</name>
        <dbReference type="ChEBI" id="CHEBI:58121"/>
    </ligand>
</feature>
<accession>A0A5S5CE37</accession>
<dbReference type="EMBL" id="VNHU01000001">
    <property type="protein sequence ID" value="TYP76918.1"/>
    <property type="molecule type" value="Genomic_DNA"/>
</dbReference>
<comment type="caution">
    <text evidence="5">The sequence shown here is derived from an EMBL/GenBank/DDBJ whole genome shotgun (WGS) entry which is preliminary data.</text>
</comment>
<dbReference type="Pfam" id="PF02502">
    <property type="entry name" value="LacAB_rpiB"/>
    <property type="match status" value="1"/>
</dbReference>
<feature type="binding site" evidence="4">
    <location>
        <begin position="33"/>
        <end position="34"/>
    </location>
    <ligand>
        <name>D-ribulose 5-phosphate</name>
        <dbReference type="ChEBI" id="CHEBI:58121"/>
    </ligand>
</feature>
<dbReference type="NCBIfam" id="TIGR01120">
    <property type="entry name" value="rpiB"/>
    <property type="match status" value="1"/>
</dbReference>
<feature type="active site" description="Proton donor" evidence="3">
    <location>
        <position position="123"/>
    </location>
</feature>
<evidence type="ECO:0000256" key="2">
    <source>
        <dbReference type="ARBA" id="ARBA00023235"/>
    </source>
</evidence>
<dbReference type="InterPro" id="IPR004785">
    <property type="entry name" value="RpiB"/>
</dbReference>
<dbReference type="GO" id="GO:0019316">
    <property type="term" value="P:D-allose catabolic process"/>
    <property type="evidence" value="ECO:0007669"/>
    <property type="project" value="TreeGrafter"/>
</dbReference>
<organism evidence="5 6">
    <name type="scientific">Aquimarina intermedia</name>
    <dbReference type="NCBI Taxonomy" id="350814"/>
    <lineage>
        <taxon>Bacteria</taxon>
        <taxon>Pseudomonadati</taxon>
        <taxon>Bacteroidota</taxon>
        <taxon>Flavobacteriia</taxon>
        <taxon>Flavobacteriales</taxon>
        <taxon>Flavobacteriaceae</taxon>
        <taxon>Aquimarina</taxon>
    </lineage>
</organism>
<dbReference type="PANTHER" id="PTHR30345">
    <property type="entry name" value="RIBOSE-5-PHOSPHATE ISOMERASE B"/>
    <property type="match status" value="1"/>
</dbReference>
<feature type="binding site" evidence="4">
    <location>
        <position position="157"/>
    </location>
    <ligand>
        <name>D-ribulose 5-phosphate</name>
        <dbReference type="ChEBI" id="CHEBI:58121"/>
    </ligand>
</feature>
<dbReference type="InterPro" id="IPR036569">
    <property type="entry name" value="RpiB_LacA_LacB_sf"/>
</dbReference>
<keyword evidence="2 5" id="KW-0413">Isomerase</keyword>